<dbReference type="PROSITE" id="PS00028">
    <property type="entry name" value="ZINC_FINGER_C2H2_1"/>
    <property type="match status" value="3"/>
</dbReference>
<dbReference type="InterPro" id="IPR000210">
    <property type="entry name" value="BTB/POZ_dom"/>
</dbReference>
<evidence type="ECO:0000313" key="10">
    <source>
        <dbReference type="Proteomes" id="UP000838412"/>
    </source>
</evidence>
<protein>
    <submittedName>
        <fullName evidence="9">ZNF613 protein</fullName>
    </submittedName>
</protein>
<dbReference type="SMART" id="SM00355">
    <property type="entry name" value="ZnF_C2H2"/>
    <property type="match status" value="3"/>
</dbReference>
<dbReference type="PANTHER" id="PTHR46105">
    <property type="entry name" value="AGAP004733-PA"/>
    <property type="match status" value="1"/>
</dbReference>
<evidence type="ECO:0000259" key="8">
    <source>
        <dbReference type="PROSITE" id="PS50157"/>
    </source>
</evidence>
<dbReference type="Gene3D" id="3.30.710.10">
    <property type="entry name" value="Potassium Channel Kv1.1, Chain A"/>
    <property type="match status" value="1"/>
</dbReference>
<dbReference type="GO" id="GO:0000978">
    <property type="term" value="F:RNA polymerase II cis-regulatory region sequence-specific DNA binding"/>
    <property type="evidence" value="ECO:0007669"/>
    <property type="project" value="TreeGrafter"/>
</dbReference>
<keyword evidence="1" id="KW-0479">Metal-binding</keyword>
<evidence type="ECO:0000313" key="9">
    <source>
        <dbReference type="EMBL" id="CAH1248250.1"/>
    </source>
</evidence>
<feature type="domain" description="C2H2-type" evidence="8">
    <location>
        <begin position="449"/>
        <end position="472"/>
    </location>
</feature>
<dbReference type="InterPro" id="IPR013087">
    <property type="entry name" value="Znf_C2H2_type"/>
</dbReference>
<reference evidence="9" key="1">
    <citation type="submission" date="2022-01" db="EMBL/GenBank/DDBJ databases">
        <authorList>
            <person name="Braso-Vives M."/>
        </authorList>
    </citation>
    <scope>NUCLEOTIDE SEQUENCE</scope>
</reference>
<keyword evidence="10" id="KW-1185">Reference proteome</keyword>
<dbReference type="Proteomes" id="UP000838412">
    <property type="component" value="Chromosome 16"/>
</dbReference>
<evidence type="ECO:0000259" key="7">
    <source>
        <dbReference type="PROSITE" id="PS50097"/>
    </source>
</evidence>
<feature type="domain" description="C2H2-type" evidence="8">
    <location>
        <begin position="421"/>
        <end position="448"/>
    </location>
</feature>
<feature type="compositionally biased region" description="Low complexity" evidence="6">
    <location>
        <begin position="146"/>
        <end position="161"/>
    </location>
</feature>
<feature type="region of interest" description="Disordered" evidence="6">
    <location>
        <begin position="187"/>
        <end position="218"/>
    </location>
</feature>
<dbReference type="PROSITE" id="PS50157">
    <property type="entry name" value="ZINC_FINGER_C2H2_2"/>
    <property type="match status" value="3"/>
</dbReference>
<dbReference type="InterPro" id="IPR011333">
    <property type="entry name" value="SKP1/BTB/POZ_sf"/>
</dbReference>
<dbReference type="SUPFAM" id="SSF54695">
    <property type="entry name" value="POZ domain"/>
    <property type="match status" value="1"/>
</dbReference>
<evidence type="ECO:0000256" key="6">
    <source>
        <dbReference type="SAM" id="MobiDB-lite"/>
    </source>
</evidence>
<evidence type="ECO:0000256" key="3">
    <source>
        <dbReference type="ARBA" id="ARBA00022771"/>
    </source>
</evidence>
<feature type="compositionally biased region" description="Polar residues" evidence="6">
    <location>
        <begin position="243"/>
        <end position="289"/>
    </location>
</feature>
<dbReference type="AlphaFoldDB" id="A0A8J9Z5X4"/>
<feature type="domain" description="BTB" evidence="7">
    <location>
        <begin position="36"/>
        <end position="116"/>
    </location>
</feature>
<dbReference type="GO" id="GO:0000981">
    <property type="term" value="F:DNA-binding transcription factor activity, RNA polymerase II-specific"/>
    <property type="evidence" value="ECO:0007669"/>
    <property type="project" value="TreeGrafter"/>
</dbReference>
<keyword evidence="3 5" id="KW-0863">Zinc-finger</keyword>
<dbReference type="Gene3D" id="3.30.160.60">
    <property type="entry name" value="Classic Zinc Finger"/>
    <property type="match status" value="3"/>
</dbReference>
<accession>A0A8J9Z5X4</accession>
<dbReference type="SMART" id="SM00225">
    <property type="entry name" value="BTB"/>
    <property type="match status" value="1"/>
</dbReference>
<dbReference type="PROSITE" id="PS50097">
    <property type="entry name" value="BTB"/>
    <property type="match status" value="1"/>
</dbReference>
<feature type="compositionally biased region" description="Polar residues" evidence="6">
    <location>
        <begin position="338"/>
        <end position="347"/>
    </location>
</feature>
<evidence type="ECO:0000256" key="1">
    <source>
        <dbReference type="ARBA" id="ARBA00022723"/>
    </source>
</evidence>
<dbReference type="InterPro" id="IPR050457">
    <property type="entry name" value="ZnFinger_BTB_dom_contain"/>
</dbReference>
<organism evidence="9 10">
    <name type="scientific">Branchiostoma lanceolatum</name>
    <name type="common">Common lancelet</name>
    <name type="synonym">Amphioxus lanceolatum</name>
    <dbReference type="NCBI Taxonomy" id="7740"/>
    <lineage>
        <taxon>Eukaryota</taxon>
        <taxon>Metazoa</taxon>
        <taxon>Chordata</taxon>
        <taxon>Cephalochordata</taxon>
        <taxon>Leptocardii</taxon>
        <taxon>Amphioxiformes</taxon>
        <taxon>Branchiostomatidae</taxon>
        <taxon>Branchiostoma</taxon>
    </lineage>
</organism>
<feature type="region of interest" description="Disordered" evidence="6">
    <location>
        <begin position="146"/>
        <end position="165"/>
    </location>
</feature>
<feature type="region of interest" description="Disordered" evidence="6">
    <location>
        <begin position="236"/>
        <end position="347"/>
    </location>
</feature>
<gene>
    <name evidence="9" type="primary">ZNF613</name>
    <name evidence="9" type="ORF">BLAG_LOCUS9636</name>
</gene>
<evidence type="ECO:0000256" key="5">
    <source>
        <dbReference type="PROSITE-ProRule" id="PRU00042"/>
    </source>
</evidence>
<proteinExistence type="predicted"/>
<dbReference type="GO" id="GO:0008270">
    <property type="term" value="F:zinc ion binding"/>
    <property type="evidence" value="ECO:0007669"/>
    <property type="project" value="UniProtKB-KW"/>
</dbReference>
<dbReference type="FunFam" id="3.30.160.60:FF:000100">
    <property type="entry name" value="Zinc finger 45-like"/>
    <property type="match status" value="1"/>
</dbReference>
<dbReference type="PANTHER" id="PTHR46105:SF28">
    <property type="entry name" value="ZINC FINGER PROTEIN 37-LIKE"/>
    <property type="match status" value="1"/>
</dbReference>
<name>A0A8J9Z5X4_BRALA</name>
<dbReference type="FunFam" id="3.30.160.60:FF:002343">
    <property type="entry name" value="Zinc finger protein 33A"/>
    <property type="match status" value="1"/>
</dbReference>
<dbReference type="InterPro" id="IPR036236">
    <property type="entry name" value="Znf_C2H2_sf"/>
</dbReference>
<keyword evidence="2" id="KW-0677">Repeat</keyword>
<feature type="domain" description="C2H2-type" evidence="8">
    <location>
        <begin position="393"/>
        <end position="420"/>
    </location>
</feature>
<feature type="compositionally biased region" description="Polar residues" evidence="6">
    <location>
        <begin position="309"/>
        <end position="321"/>
    </location>
</feature>
<dbReference type="SUPFAM" id="SSF57667">
    <property type="entry name" value="beta-beta-alpha zinc fingers"/>
    <property type="match status" value="2"/>
</dbReference>
<dbReference type="EMBL" id="OV696701">
    <property type="protein sequence ID" value="CAH1248250.1"/>
    <property type="molecule type" value="Genomic_DNA"/>
</dbReference>
<feature type="region of interest" description="Disordered" evidence="6">
    <location>
        <begin position="467"/>
        <end position="489"/>
    </location>
</feature>
<sequence length="526" mass="58111">MAEVITMATDRVSEYPALPTRLQQHLDLQRRAGQFCDVTLSVQDAKFNLHRCVLSAFSPHLTGMLNSAAPQGGAARTNNVNGGTAQATQLDLPELTREGVTPVVNFMYTSKLVLTRDNIFAVSLAAGYFQIRELIQECQQYFQEMQQGQGQSPQGHSYPGGRIHATLGTRALPGQFQTVSGTRMLQEQHQTALGTRMQSLQQHHTASGTSEPSEQHQTTLGTRMLSLQQHTALGTRMPHGQHHTAQGTRMSSEQLQTTLGTRRSSGSMDVLSVDSSPGLQSPTSTSQHIYSPETGRNDHLGTTGHRSESTNANEDTTTNPANFPPSDFRVESSDEFSSEGNVDQSNSEAVVVKQEPSQNWMDFSEGVASNQQEMNSYMFSGENPVSDDSDKPFQCMLCPKRVRSKSLLANHIRRHTGERPHACPLCFTKFHEKWSLTKHMRVHTGEKPYKCTQCPATFADASNRNKHRKRMHGTRGLNSSAANSTPEREGYPVNHTEHIGMRANQLFSVPNTDESTDLDTQGTCVE</sequence>
<feature type="compositionally biased region" description="Polar residues" evidence="6">
    <location>
        <begin position="476"/>
        <end position="485"/>
    </location>
</feature>
<evidence type="ECO:0000256" key="4">
    <source>
        <dbReference type="ARBA" id="ARBA00022833"/>
    </source>
</evidence>
<evidence type="ECO:0000256" key="2">
    <source>
        <dbReference type="ARBA" id="ARBA00022737"/>
    </source>
</evidence>
<keyword evidence="4" id="KW-0862">Zinc</keyword>
<dbReference type="Pfam" id="PF00651">
    <property type="entry name" value="BTB"/>
    <property type="match status" value="1"/>
</dbReference>
<dbReference type="Pfam" id="PF00096">
    <property type="entry name" value="zf-C2H2"/>
    <property type="match status" value="2"/>
</dbReference>